<reference evidence="8 9" key="1">
    <citation type="submission" date="2014-10" db="EMBL/GenBank/DDBJ databases">
        <title>Draft genome sequence of Actinoplanes utahensis NRRL 12052.</title>
        <authorList>
            <person name="Velasco-Bucheli B."/>
            <person name="del Cerro C."/>
            <person name="Hormigo D."/>
            <person name="Garcia J.L."/>
            <person name="Acebal C."/>
            <person name="Arroyo M."/>
            <person name="de la Mata I."/>
        </authorList>
    </citation>
    <scope>NUCLEOTIDE SEQUENCE [LARGE SCALE GENOMIC DNA]</scope>
    <source>
        <strain evidence="8 9">NRRL 12052</strain>
    </source>
</reference>
<dbReference type="Pfam" id="PF05958">
    <property type="entry name" value="tRNA_U5-meth_tr"/>
    <property type="match status" value="1"/>
</dbReference>
<keyword evidence="3 4" id="KW-0949">S-adenosyl-L-methionine</keyword>
<dbReference type="PANTHER" id="PTHR11061:SF30">
    <property type="entry name" value="TRNA (URACIL(54)-C(5))-METHYLTRANSFERASE"/>
    <property type="match status" value="1"/>
</dbReference>
<name>A0A0A6UIB1_ACTUT</name>
<dbReference type="Gene3D" id="2.40.50.1070">
    <property type="match status" value="1"/>
</dbReference>
<keyword evidence="2 4" id="KW-0808">Transferase</keyword>
<feature type="binding site" evidence="4">
    <location>
        <position position="313"/>
    </location>
    <ligand>
        <name>S-adenosyl-L-methionine</name>
        <dbReference type="ChEBI" id="CHEBI:59789"/>
    </ligand>
</feature>
<dbReference type="EMBL" id="JRTT01000037">
    <property type="protein sequence ID" value="KHD74783.1"/>
    <property type="molecule type" value="Genomic_DNA"/>
</dbReference>
<dbReference type="PROSITE" id="PS01231">
    <property type="entry name" value="TRMA_2"/>
    <property type="match status" value="1"/>
</dbReference>
<comment type="caution">
    <text evidence="8">The sequence shown here is derived from an EMBL/GenBank/DDBJ whole genome shotgun (WGS) entry which is preliminary data.</text>
</comment>
<dbReference type="SUPFAM" id="SSF53335">
    <property type="entry name" value="S-adenosyl-L-methionine-dependent methyltransferases"/>
    <property type="match status" value="1"/>
</dbReference>
<organism evidence="8 9">
    <name type="scientific">Actinoplanes utahensis</name>
    <dbReference type="NCBI Taxonomy" id="1869"/>
    <lineage>
        <taxon>Bacteria</taxon>
        <taxon>Bacillati</taxon>
        <taxon>Actinomycetota</taxon>
        <taxon>Actinomycetes</taxon>
        <taxon>Micromonosporales</taxon>
        <taxon>Micromonosporaceae</taxon>
        <taxon>Actinoplanes</taxon>
    </lineage>
</organism>
<dbReference type="SUPFAM" id="SSF50249">
    <property type="entry name" value="Nucleic acid-binding proteins"/>
    <property type="match status" value="1"/>
</dbReference>
<evidence type="ECO:0000313" key="8">
    <source>
        <dbReference type="EMBL" id="KHD74783.1"/>
    </source>
</evidence>
<dbReference type="InterPro" id="IPR029063">
    <property type="entry name" value="SAM-dependent_MTases_sf"/>
</dbReference>
<dbReference type="GO" id="GO:0070041">
    <property type="term" value="F:rRNA (uridine-C5-)-methyltransferase activity"/>
    <property type="evidence" value="ECO:0007669"/>
    <property type="project" value="TreeGrafter"/>
</dbReference>
<dbReference type="Gene3D" id="2.40.50.140">
    <property type="entry name" value="Nucleic acid-binding proteins"/>
    <property type="match status" value="1"/>
</dbReference>
<dbReference type="Proteomes" id="UP000054537">
    <property type="component" value="Unassembled WGS sequence"/>
</dbReference>
<dbReference type="PROSITE" id="PS51687">
    <property type="entry name" value="SAM_MT_RNA_M5U"/>
    <property type="match status" value="1"/>
</dbReference>
<sequence>MEGDRVEVTVGAPAHGGHCVARIGGPHGRVVFVRHALPGERITAEITEIHRGYLRADAVEIHEASPDRVTPPCPYAHPGGCGGCDLQHASGDAQLRWKTAVVREQLTRLAGLTPEEQDQIFVRVEPLPPTLSRPAGPRFLEAPPSTPVPENGAAAEPAGDEARLLGWRSRIRYAVDAAGRPGLLQHRSHQVVPIDRCLIAHPGIQSLDVLTHEWPDVDALQAVASTGGDVVVLGRPSGTAAPAPGDDLAEAAGEGAPTHLSGPAEVTEQAAGRSWRIPPEGFWQVHPAAADTLVGAVLDMVRPAPGETAWDLYGGAGLFAAAVAGRTGARVTVVESSPTGVAAARANLADLPHTDIVQARVDVALTRRRITAPVDLVVLDPPRAGAGARVVQAIAAARPRAVAYVACDPAALARDLKTFRSAGWRVVQLRAFDCFPMTQHVECVALLVPA</sequence>
<evidence type="ECO:0000256" key="5">
    <source>
        <dbReference type="SAM" id="MobiDB-lite"/>
    </source>
</evidence>
<evidence type="ECO:0000313" key="9">
    <source>
        <dbReference type="Proteomes" id="UP000054537"/>
    </source>
</evidence>
<dbReference type="InterPro" id="IPR010280">
    <property type="entry name" value="U5_MeTrfase_fam"/>
</dbReference>
<feature type="binding site" evidence="4">
    <location>
        <position position="380"/>
    </location>
    <ligand>
        <name>S-adenosyl-L-methionine</name>
        <dbReference type="ChEBI" id="CHEBI:59789"/>
    </ligand>
</feature>
<feature type="compositionally biased region" description="Low complexity" evidence="5">
    <location>
        <begin position="240"/>
        <end position="257"/>
    </location>
</feature>
<feature type="binding site" evidence="4">
    <location>
        <position position="284"/>
    </location>
    <ligand>
        <name>S-adenosyl-L-methionine</name>
        <dbReference type="ChEBI" id="CHEBI:59789"/>
    </ligand>
</feature>
<feature type="binding site" evidence="4">
    <location>
        <position position="335"/>
    </location>
    <ligand>
        <name>S-adenosyl-L-methionine</name>
        <dbReference type="ChEBI" id="CHEBI:59789"/>
    </ligand>
</feature>
<accession>A0A0A6UIB1</accession>
<dbReference type="CDD" id="cd02440">
    <property type="entry name" value="AdoMet_MTases"/>
    <property type="match status" value="1"/>
</dbReference>
<dbReference type="PROSITE" id="PS50926">
    <property type="entry name" value="TRAM"/>
    <property type="match status" value="1"/>
</dbReference>
<evidence type="ECO:0000256" key="1">
    <source>
        <dbReference type="ARBA" id="ARBA00022603"/>
    </source>
</evidence>
<dbReference type="Pfam" id="PF01938">
    <property type="entry name" value="TRAM"/>
    <property type="match status" value="1"/>
</dbReference>
<dbReference type="Gene3D" id="3.40.50.150">
    <property type="entry name" value="Vaccinia Virus protein VP39"/>
    <property type="match status" value="2"/>
</dbReference>
<feature type="region of interest" description="Disordered" evidence="5">
    <location>
        <begin position="236"/>
        <end position="263"/>
    </location>
</feature>
<feature type="active site" description="Nucleophile" evidence="4">
    <location>
        <position position="407"/>
    </location>
</feature>
<evidence type="ECO:0000313" key="7">
    <source>
        <dbReference type="EMBL" id="KHD73211.1"/>
    </source>
</evidence>
<dbReference type="PANTHER" id="PTHR11061">
    <property type="entry name" value="RNA M5U METHYLTRANSFERASE"/>
    <property type="match status" value="1"/>
</dbReference>
<evidence type="ECO:0000256" key="2">
    <source>
        <dbReference type="ARBA" id="ARBA00022679"/>
    </source>
</evidence>
<comment type="similarity">
    <text evidence="4">Belongs to the class I-like SAM-binding methyltransferase superfamily. RNA M5U methyltransferase family.</text>
</comment>
<feature type="domain" description="TRAM" evidence="6">
    <location>
        <begin position="1"/>
        <end position="60"/>
    </location>
</feature>
<dbReference type="InterPro" id="IPR002792">
    <property type="entry name" value="TRAM_dom"/>
</dbReference>
<dbReference type="InterPro" id="IPR030391">
    <property type="entry name" value="MeTrfase_TrmA_CS"/>
</dbReference>
<dbReference type="STRING" id="1869.MB27_27035"/>
<evidence type="ECO:0000259" key="6">
    <source>
        <dbReference type="PROSITE" id="PS50926"/>
    </source>
</evidence>
<dbReference type="GO" id="GO:0070475">
    <property type="term" value="P:rRNA base methylation"/>
    <property type="evidence" value="ECO:0007669"/>
    <property type="project" value="TreeGrafter"/>
</dbReference>
<evidence type="ECO:0000256" key="4">
    <source>
        <dbReference type="PROSITE-ProRule" id="PRU01024"/>
    </source>
</evidence>
<proteinExistence type="inferred from homology"/>
<dbReference type="AlphaFoldDB" id="A0A0A6UIB1"/>
<keyword evidence="9" id="KW-1185">Reference proteome</keyword>
<dbReference type="InterPro" id="IPR012340">
    <property type="entry name" value="NA-bd_OB-fold"/>
</dbReference>
<feature type="region of interest" description="Disordered" evidence="5">
    <location>
        <begin position="132"/>
        <end position="159"/>
    </location>
</feature>
<keyword evidence="1 4" id="KW-0489">Methyltransferase</keyword>
<dbReference type="eggNOG" id="COG2265">
    <property type="taxonomic scope" value="Bacteria"/>
</dbReference>
<gene>
    <name evidence="8" type="ORF">MB27_27035</name>
    <name evidence="7" type="ORF">MB27_35965</name>
</gene>
<dbReference type="EMBL" id="JRTT01000133">
    <property type="protein sequence ID" value="KHD73211.1"/>
    <property type="molecule type" value="Genomic_DNA"/>
</dbReference>
<evidence type="ECO:0000256" key="3">
    <source>
        <dbReference type="ARBA" id="ARBA00022691"/>
    </source>
</evidence>
<protein>
    <submittedName>
        <fullName evidence="8">SAM-dependent methyltransferase</fullName>
    </submittedName>
</protein>